<dbReference type="InterPro" id="IPR002201">
    <property type="entry name" value="Glyco_trans_9"/>
</dbReference>
<evidence type="ECO:0000256" key="2">
    <source>
        <dbReference type="ARBA" id="ARBA00022679"/>
    </source>
</evidence>
<keyword evidence="1" id="KW-0328">Glycosyltransferase</keyword>
<dbReference type="SUPFAM" id="SSF53756">
    <property type="entry name" value="UDP-Glycosyltransferase/glycogen phosphorylase"/>
    <property type="match status" value="1"/>
</dbReference>
<dbReference type="InterPro" id="IPR051199">
    <property type="entry name" value="LPS_LOS_Heptosyltrfase"/>
</dbReference>
<reference evidence="4" key="1">
    <citation type="journal article" date="2019" name="Int. J. Syst. Evol. Microbiol.">
        <title>The Global Catalogue of Microorganisms (GCM) 10K type strain sequencing project: providing services to taxonomists for standard genome sequencing and annotation.</title>
        <authorList>
            <consortium name="The Broad Institute Genomics Platform"/>
            <consortium name="The Broad Institute Genome Sequencing Center for Infectious Disease"/>
            <person name="Wu L."/>
            <person name="Ma J."/>
        </authorList>
    </citation>
    <scope>NUCLEOTIDE SEQUENCE [LARGE SCALE GENOMIC DNA]</scope>
    <source>
        <strain evidence="4">CCUG 53903</strain>
    </source>
</reference>
<dbReference type="Pfam" id="PF01075">
    <property type="entry name" value="Glyco_transf_9"/>
    <property type="match status" value="1"/>
</dbReference>
<evidence type="ECO:0000313" key="4">
    <source>
        <dbReference type="Proteomes" id="UP001596058"/>
    </source>
</evidence>
<dbReference type="Proteomes" id="UP001596058">
    <property type="component" value="Unassembled WGS sequence"/>
</dbReference>
<keyword evidence="2" id="KW-0808">Transferase</keyword>
<evidence type="ECO:0000256" key="1">
    <source>
        <dbReference type="ARBA" id="ARBA00022676"/>
    </source>
</evidence>
<gene>
    <name evidence="3" type="ORF">ACFPZ3_57705</name>
</gene>
<dbReference type="EMBL" id="JBHSPA010000094">
    <property type="protein sequence ID" value="MFC5833544.1"/>
    <property type="molecule type" value="Genomic_DNA"/>
</dbReference>
<dbReference type="RefSeq" id="WP_379522970.1">
    <property type="nucleotide sequence ID" value="NZ_JBHSPA010000094.1"/>
</dbReference>
<keyword evidence="4" id="KW-1185">Reference proteome</keyword>
<evidence type="ECO:0000313" key="3">
    <source>
        <dbReference type="EMBL" id="MFC5833544.1"/>
    </source>
</evidence>
<protein>
    <submittedName>
        <fullName evidence="3">Glycosyltransferase family 9 protein</fullName>
    </submittedName>
</protein>
<proteinExistence type="predicted"/>
<sequence length="354" mass="38079">MSATAYFNTFHSKWRSLPEPPACSRGDVTMAFAPRLVVLRPPGLGDVLAVVPALRALAAAFPGHHRILVAPAVFAPLIDAIGAVHELVDTPNSRGIPLGPPCDLLEGGDVDIAVDLHGEGPASQRWLLATRPRRLIAFAHHEVPETRGAPQWRSGEYEVHRWCRLLNEHGVPADPTDLDLYLSPWEAEPGMRGATIIHPGASCAGRHWPVERFAAVARAEVEAGRTVLVTGGPHEVELARRLAYLAELPRSSILAGRTDLLELARLVAVAARVVVGDTGVAHLATALRTPSVVLCGPVPPTEWGPPPDRPWHRALWAGLRGDPHGPTLDPSLAAIQVPDVLQHLAMLPESIDRK</sequence>
<name>A0ABW1D689_9ACTN</name>
<organism evidence="3 4">
    <name type="scientific">Nonomuraea insulae</name>
    <dbReference type="NCBI Taxonomy" id="1616787"/>
    <lineage>
        <taxon>Bacteria</taxon>
        <taxon>Bacillati</taxon>
        <taxon>Actinomycetota</taxon>
        <taxon>Actinomycetes</taxon>
        <taxon>Streptosporangiales</taxon>
        <taxon>Streptosporangiaceae</taxon>
        <taxon>Nonomuraea</taxon>
    </lineage>
</organism>
<accession>A0ABW1D689</accession>
<dbReference type="CDD" id="cd03789">
    <property type="entry name" value="GT9_LPS_heptosyltransferase"/>
    <property type="match status" value="1"/>
</dbReference>
<dbReference type="PANTHER" id="PTHR30160:SF1">
    <property type="entry name" value="LIPOPOLYSACCHARIDE 1,2-N-ACETYLGLUCOSAMINETRANSFERASE-RELATED"/>
    <property type="match status" value="1"/>
</dbReference>
<dbReference type="Gene3D" id="3.40.50.2000">
    <property type="entry name" value="Glycogen Phosphorylase B"/>
    <property type="match status" value="2"/>
</dbReference>
<comment type="caution">
    <text evidence="3">The sequence shown here is derived from an EMBL/GenBank/DDBJ whole genome shotgun (WGS) entry which is preliminary data.</text>
</comment>
<dbReference type="PANTHER" id="PTHR30160">
    <property type="entry name" value="TETRAACYLDISACCHARIDE 4'-KINASE-RELATED"/>
    <property type="match status" value="1"/>
</dbReference>